<dbReference type="Proteomes" id="UP000605361">
    <property type="component" value="Unassembled WGS sequence"/>
</dbReference>
<reference evidence="2" key="1">
    <citation type="submission" date="2020-11" db="EMBL/GenBank/DDBJ databases">
        <title>Whole-genome analyses of Nonomuraea sp. K274.</title>
        <authorList>
            <person name="Veyisoglu A."/>
        </authorList>
    </citation>
    <scope>NUCLEOTIDE SEQUENCE</scope>
    <source>
        <strain evidence="2">K274</strain>
    </source>
</reference>
<comment type="caution">
    <text evidence="2">The sequence shown here is derived from an EMBL/GenBank/DDBJ whole genome shotgun (WGS) entry which is preliminary data.</text>
</comment>
<protein>
    <submittedName>
        <fullName evidence="2">Uncharacterized protein</fullName>
    </submittedName>
</protein>
<sequence>MTNVLHRLRIIAACCLTALGVGFVLASAWSPEPIDAAGHDHHQAGPGPRPTATMERIIAAARCPRPQEQGHSAEFRQVVCQSPQGRYTIMTFAAPAGKDAWLDEAEPYGGTYLGGDRWAVVSAPALLRELRDQLGGEIRGHRRGGQEPS</sequence>
<dbReference type="AlphaFoldDB" id="A0A931A7D2"/>
<accession>A0A931A7D2</accession>
<keyword evidence="1" id="KW-0732">Signal</keyword>
<name>A0A931A7D2_9ACTN</name>
<evidence type="ECO:0000313" key="2">
    <source>
        <dbReference type="EMBL" id="MBF8186024.1"/>
    </source>
</evidence>
<feature type="signal peptide" evidence="1">
    <location>
        <begin position="1"/>
        <end position="26"/>
    </location>
</feature>
<evidence type="ECO:0000256" key="1">
    <source>
        <dbReference type="SAM" id="SignalP"/>
    </source>
</evidence>
<dbReference type="EMBL" id="JADOGI010000021">
    <property type="protein sequence ID" value="MBF8186024.1"/>
    <property type="molecule type" value="Genomic_DNA"/>
</dbReference>
<evidence type="ECO:0000313" key="3">
    <source>
        <dbReference type="Proteomes" id="UP000605361"/>
    </source>
</evidence>
<organism evidence="2 3">
    <name type="scientific">Nonomuraea cypriaca</name>
    <dbReference type="NCBI Taxonomy" id="1187855"/>
    <lineage>
        <taxon>Bacteria</taxon>
        <taxon>Bacillati</taxon>
        <taxon>Actinomycetota</taxon>
        <taxon>Actinomycetes</taxon>
        <taxon>Streptosporangiales</taxon>
        <taxon>Streptosporangiaceae</taxon>
        <taxon>Nonomuraea</taxon>
    </lineage>
</organism>
<proteinExistence type="predicted"/>
<keyword evidence="3" id="KW-1185">Reference proteome</keyword>
<feature type="chain" id="PRO_5038625336" evidence="1">
    <location>
        <begin position="27"/>
        <end position="149"/>
    </location>
</feature>
<gene>
    <name evidence="2" type="ORF">ITP53_09750</name>
</gene>
<dbReference type="RefSeq" id="WP_195895000.1">
    <property type="nucleotide sequence ID" value="NZ_JADOGI010000021.1"/>
</dbReference>